<protein>
    <submittedName>
        <fullName evidence="2">Putative membrane protein</fullName>
    </submittedName>
</protein>
<evidence type="ECO:0000256" key="1">
    <source>
        <dbReference type="SAM" id="Phobius"/>
    </source>
</evidence>
<gene>
    <name evidence="2" type="ORF">BN46_1363</name>
    <name evidence="3" type="ORF">HMPREF9719_01639</name>
</gene>
<dbReference type="Proteomes" id="UP000006078">
    <property type="component" value="Unassembled WGS sequence"/>
</dbReference>
<proteinExistence type="predicted"/>
<reference evidence="2 5" key="1">
    <citation type="journal article" date="2012" name="J. Bacteriol.">
        <title>Draft Genome Sequence of Turicella otitidis ATCC 51513, Isolated from Middle Ear Fluid from a Child with Otitis Media.</title>
        <authorList>
            <person name="Brinkrolf K."/>
            <person name="Schneider J."/>
            <person name="Knecht M."/>
            <person name="Ruckert C."/>
            <person name="Tauch A."/>
        </authorList>
    </citation>
    <scope>NUCLEOTIDE SEQUENCE [LARGE SCALE GENOMIC DNA]</scope>
    <source>
        <strain evidence="2 5">ATCC 51513</strain>
    </source>
</reference>
<sequence>MTAAPGGTIRGEDRPGFVTTTTLHVLTFLNLVPAVIYFLVGVAAIIGAISAARIREDAFEVADRLPKHNWVLILGGSALVLLILQIIPILPWVALVATGVFWWDVRPQLKEIVSGASGW</sequence>
<keyword evidence="1" id="KW-0812">Transmembrane</keyword>
<dbReference type="HOGENOM" id="CLU_135072_1_0_11"/>
<dbReference type="AlphaFoldDB" id="I7LCM3"/>
<reference evidence="3 4" key="2">
    <citation type="submission" date="2012-08" db="EMBL/GenBank/DDBJ databases">
        <title>The Genome Sequence of Turicella otitidis ATCC 51513.</title>
        <authorList>
            <consortium name="The Broad Institute Genome Sequencing Platform"/>
            <person name="Earl A."/>
            <person name="Ward D."/>
            <person name="Feldgarden M."/>
            <person name="Gevers D."/>
            <person name="Huys G."/>
            <person name="Walker B."/>
            <person name="Young S.K."/>
            <person name="Zeng Q."/>
            <person name="Gargeya S."/>
            <person name="Fitzgerald M."/>
            <person name="Haas B."/>
            <person name="Abouelleil A."/>
            <person name="Alvarado L."/>
            <person name="Arachchi H.M."/>
            <person name="Berlin A.M."/>
            <person name="Chapman S.B."/>
            <person name="Goldberg J."/>
            <person name="Griggs A."/>
            <person name="Gujja S."/>
            <person name="Hansen M."/>
            <person name="Howarth C."/>
            <person name="Imamovic A."/>
            <person name="Larimer J."/>
            <person name="McCowen C."/>
            <person name="Montmayeur A."/>
            <person name="Murphy C."/>
            <person name="Neiman D."/>
            <person name="Pearson M."/>
            <person name="Priest M."/>
            <person name="Roberts A."/>
            <person name="Saif S."/>
            <person name="Shea T."/>
            <person name="Sisk P."/>
            <person name="Sykes S."/>
            <person name="Wortman J."/>
            <person name="Nusbaum C."/>
            <person name="Birren B."/>
        </authorList>
    </citation>
    <scope>NUCLEOTIDE SEQUENCE [LARGE SCALE GENOMIC DNA]</scope>
    <source>
        <strain evidence="3 4">ATCC 51513</strain>
    </source>
</reference>
<organism evidence="2 5">
    <name type="scientific">Corynebacterium otitidis ATCC 51513</name>
    <dbReference type="NCBI Taxonomy" id="883169"/>
    <lineage>
        <taxon>Bacteria</taxon>
        <taxon>Bacillati</taxon>
        <taxon>Actinomycetota</taxon>
        <taxon>Actinomycetes</taxon>
        <taxon>Mycobacteriales</taxon>
        <taxon>Corynebacteriaceae</taxon>
        <taxon>Corynebacterium</taxon>
    </lineage>
</organism>
<keyword evidence="4" id="KW-1185">Reference proteome</keyword>
<dbReference type="STRING" id="29321.AAV33_05550"/>
<comment type="caution">
    <text evidence="2">The sequence shown here is derived from an EMBL/GenBank/DDBJ whole genome shotgun (WGS) entry which is preliminary data.</text>
</comment>
<keyword evidence="1" id="KW-1133">Transmembrane helix</keyword>
<dbReference type="Pfam" id="PF10724">
    <property type="entry name" value="DUF2516"/>
    <property type="match status" value="1"/>
</dbReference>
<feature type="transmembrane region" description="Helical" evidence="1">
    <location>
        <begin position="70"/>
        <end position="103"/>
    </location>
</feature>
<dbReference type="EMBL" id="AHAE01000076">
    <property type="protein sequence ID" value="EJZ81452.1"/>
    <property type="molecule type" value="Genomic_DNA"/>
</dbReference>
<keyword evidence="1" id="KW-0472">Membrane</keyword>
<evidence type="ECO:0000313" key="4">
    <source>
        <dbReference type="Proteomes" id="UP000006078"/>
    </source>
</evidence>
<feature type="transmembrane region" description="Helical" evidence="1">
    <location>
        <begin position="25"/>
        <end position="49"/>
    </location>
</feature>
<dbReference type="InterPro" id="IPR019662">
    <property type="entry name" value="DUF2516"/>
</dbReference>
<name>I7LCM3_9CORY</name>
<dbReference type="Proteomes" id="UP000011016">
    <property type="component" value="Unassembled WGS sequence"/>
</dbReference>
<evidence type="ECO:0000313" key="5">
    <source>
        <dbReference type="Proteomes" id="UP000011016"/>
    </source>
</evidence>
<dbReference type="EMBL" id="CAJZ01000201">
    <property type="protein sequence ID" value="CCI84079.1"/>
    <property type="molecule type" value="Genomic_DNA"/>
</dbReference>
<evidence type="ECO:0000313" key="2">
    <source>
        <dbReference type="EMBL" id="CCI84079.1"/>
    </source>
</evidence>
<accession>I7LCM3</accession>
<evidence type="ECO:0000313" key="3">
    <source>
        <dbReference type="EMBL" id="EJZ81452.1"/>
    </source>
</evidence>